<dbReference type="EMBL" id="BJZV01000001">
    <property type="protein sequence ID" value="GEP08186.1"/>
    <property type="molecule type" value="Genomic_DNA"/>
</dbReference>
<comment type="caution">
    <text evidence="2">The sequence shown here is derived from an EMBL/GenBank/DDBJ whole genome shotgun (WGS) entry which is preliminary data.</text>
</comment>
<protein>
    <submittedName>
        <fullName evidence="2">Uncharacterized protein</fullName>
    </submittedName>
</protein>
<sequence length="90" mass="9408">MVPGPAGGENPDSGHDPRLQQKVVVDPIGSQELTEQFQEVGAKLSAANSNAQADQAYDELLATAKSVSSQGSGGRVSVRRIAGTWVYRLG</sequence>
<gene>
    <name evidence="2" type="ORF">MGN01_00310</name>
</gene>
<organism evidence="2 3">
    <name type="scientific">Methylobacterium gnaphalii</name>
    <dbReference type="NCBI Taxonomy" id="1010610"/>
    <lineage>
        <taxon>Bacteria</taxon>
        <taxon>Pseudomonadati</taxon>
        <taxon>Pseudomonadota</taxon>
        <taxon>Alphaproteobacteria</taxon>
        <taxon>Hyphomicrobiales</taxon>
        <taxon>Methylobacteriaceae</taxon>
        <taxon>Methylobacterium</taxon>
    </lineage>
</organism>
<name>A0A512JE08_9HYPH</name>
<accession>A0A512JE08</accession>
<dbReference type="AlphaFoldDB" id="A0A512JE08"/>
<dbReference type="RefSeq" id="WP_147044549.1">
    <property type="nucleotide sequence ID" value="NZ_BJZV01000001.1"/>
</dbReference>
<evidence type="ECO:0000256" key="1">
    <source>
        <dbReference type="SAM" id="MobiDB-lite"/>
    </source>
</evidence>
<reference evidence="2 3" key="1">
    <citation type="submission" date="2019-07" db="EMBL/GenBank/DDBJ databases">
        <title>Whole genome shotgun sequence of Methylobacterium gnaphalii NBRC 107716.</title>
        <authorList>
            <person name="Hosoyama A."/>
            <person name="Uohara A."/>
            <person name="Ohji S."/>
            <person name="Ichikawa N."/>
        </authorList>
    </citation>
    <scope>NUCLEOTIDE SEQUENCE [LARGE SCALE GENOMIC DNA]</scope>
    <source>
        <strain evidence="2 3">NBRC 107716</strain>
    </source>
</reference>
<evidence type="ECO:0000313" key="2">
    <source>
        <dbReference type="EMBL" id="GEP08186.1"/>
    </source>
</evidence>
<keyword evidence="3" id="KW-1185">Reference proteome</keyword>
<feature type="region of interest" description="Disordered" evidence="1">
    <location>
        <begin position="1"/>
        <end position="21"/>
    </location>
</feature>
<evidence type="ECO:0000313" key="3">
    <source>
        <dbReference type="Proteomes" id="UP000321750"/>
    </source>
</evidence>
<proteinExistence type="predicted"/>
<dbReference type="Proteomes" id="UP000321750">
    <property type="component" value="Unassembled WGS sequence"/>
</dbReference>